<dbReference type="Gene3D" id="1.20.1530.20">
    <property type="match status" value="1"/>
</dbReference>
<feature type="transmembrane region" description="Helical" evidence="7">
    <location>
        <begin position="120"/>
        <end position="139"/>
    </location>
</feature>
<feature type="transmembrane region" description="Helical" evidence="7">
    <location>
        <begin position="151"/>
        <end position="172"/>
    </location>
</feature>
<dbReference type="InterPro" id="IPR050794">
    <property type="entry name" value="CPA2_transporter"/>
</dbReference>
<comment type="subcellular location">
    <subcellularLocation>
        <location evidence="1">Membrane</location>
        <topology evidence="1">Multi-pass membrane protein</topology>
    </subcellularLocation>
</comment>
<evidence type="ECO:0000256" key="5">
    <source>
        <dbReference type="ARBA" id="ARBA00023065"/>
    </source>
</evidence>
<dbReference type="InterPro" id="IPR038770">
    <property type="entry name" value="Na+/solute_symporter_sf"/>
</dbReference>
<dbReference type="InterPro" id="IPR006153">
    <property type="entry name" value="Cation/H_exchanger_TM"/>
</dbReference>
<feature type="transmembrane region" description="Helical" evidence="7">
    <location>
        <begin position="56"/>
        <end position="74"/>
    </location>
</feature>
<feature type="transmembrane region" description="Helical" evidence="7">
    <location>
        <begin position="247"/>
        <end position="280"/>
    </location>
</feature>
<feature type="transmembrane region" description="Helical" evidence="7">
    <location>
        <begin position="184"/>
        <end position="207"/>
    </location>
</feature>
<proteinExistence type="predicted"/>
<evidence type="ECO:0000256" key="7">
    <source>
        <dbReference type="SAM" id="Phobius"/>
    </source>
</evidence>
<evidence type="ECO:0000259" key="8">
    <source>
        <dbReference type="Pfam" id="PF00999"/>
    </source>
</evidence>
<keyword evidence="10" id="KW-1185">Reference proteome</keyword>
<name>A0ABT0NY35_9ACTN</name>
<keyword evidence="6 7" id="KW-0472">Membrane</keyword>
<dbReference type="PANTHER" id="PTHR32468">
    <property type="entry name" value="CATION/H + ANTIPORTER"/>
    <property type="match status" value="1"/>
</dbReference>
<feature type="transmembrane region" description="Helical" evidence="7">
    <location>
        <begin position="23"/>
        <end position="44"/>
    </location>
</feature>
<feature type="transmembrane region" description="Helical" evidence="7">
    <location>
        <begin position="385"/>
        <end position="406"/>
    </location>
</feature>
<gene>
    <name evidence="9" type="ORF">M4438_22415</name>
</gene>
<feature type="transmembrane region" description="Helical" evidence="7">
    <location>
        <begin position="213"/>
        <end position="235"/>
    </location>
</feature>
<dbReference type="Proteomes" id="UP001202052">
    <property type="component" value="Unassembled WGS sequence"/>
</dbReference>
<evidence type="ECO:0000256" key="1">
    <source>
        <dbReference type="ARBA" id="ARBA00004141"/>
    </source>
</evidence>
<keyword evidence="4 7" id="KW-1133">Transmembrane helix</keyword>
<protein>
    <submittedName>
        <fullName evidence="9">Cation:proton antiporter</fullName>
    </submittedName>
</protein>
<reference evidence="9 10" key="1">
    <citation type="submission" date="2022-05" db="EMBL/GenBank/DDBJ databases">
        <title>Genome Resource of Streptomyces lavenduligriseus GA1-1, a Strain with Broad-Spectrum Antifungal Activity against Phytopathogenic Fungi.</title>
        <authorList>
            <person name="Qi D."/>
        </authorList>
    </citation>
    <scope>NUCLEOTIDE SEQUENCE [LARGE SCALE GENOMIC DNA]</scope>
    <source>
        <strain evidence="9 10">GA1-1</strain>
    </source>
</reference>
<evidence type="ECO:0000256" key="6">
    <source>
        <dbReference type="ARBA" id="ARBA00023136"/>
    </source>
</evidence>
<sequence>MVIALGPMVTAANPVVPLPADRLLTFLLQAGLLLGTALVLGRLARRVNLPAIAGELCAGVLLGPSVLGALGVWHGPGTEQMHLLDAAGQFGVLLLVGLSGAELDLRLVRTRGATAAKISLGGLLVPLAFGVAAGFVLPLSLLSGGADRTVVALFLGVAMCVSAIPVIAKTLLDMNLLHRNVGQLTLTAAVIDDVFGWLMLSVVSAMATTGLGARTVVGSVAEIAAVLLVAAFVLRPAARVVLRRGPAIAPVVVIVLLGGAATQALGIEAVFGAFVCGVVIASVNPRPEALAPLRTVTLTVLAPLFFALAGLRMDLTALADPGVAAVAAGILLLAVAGKFLGAWMGAAASGLGTAEALACGAGMNARGVIEVIVAMTGLRLGVLNATAYTTIVLVAIVTSLMAPPLLRRAMDRVEHTAEEQMRLTWPSVPKKSEIP</sequence>
<feature type="transmembrane region" description="Helical" evidence="7">
    <location>
        <begin position="86"/>
        <end position="108"/>
    </location>
</feature>
<feature type="transmembrane region" description="Helical" evidence="7">
    <location>
        <begin position="292"/>
        <end position="311"/>
    </location>
</feature>
<evidence type="ECO:0000256" key="4">
    <source>
        <dbReference type="ARBA" id="ARBA00022989"/>
    </source>
</evidence>
<keyword evidence="2" id="KW-0813">Transport</keyword>
<evidence type="ECO:0000256" key="3">
    <source>
        <dbReference type="ARBA" id="ARBA00022692"/>
    </source>
</evidence>
<feature type="transmembrane region" description="Helical" evidence="7">
    <location>
        <begin position="323"/>
        <end position="344"/>
    </location>
</feature>
<comment type="caution">
    <text evidence="9">The sequence shown here is derived from an EMBL/GenBank/DDBJ whole genome shotgun (WGS) entry which is preliminary data.</text>
</comment>
<dbReference type="EMBL" id="JAMCCK010000033">
    <property type="protein sequence ID" value="MCL3996231.1"/>
    <property type="molecule type" value="Genomic_DNA"/>
</dbReference>
<dbReference type="Pfam" id="PF00999">
    <property type="entry name" value="Na_H_Exchanger"/>
    <property type="match status" value="1"/>
</dbReference>
<dbReference type="RefSeq" id="WP_249491379.1">
    <property type="nucleotide sequence ID" value="NZ_JAMCCK010000033.1"/>
</dbReference>
<organism evidence="9 10">
    <name type="scientific">Streptomyces lavenduligriseus</name>
    <dbReference type="NCBI Taxonomy" id="67315"/>
    <lineage>
        <taxon>Bacteria</taxon>
        <taxon>Bacillati</taxon>
        <taxon>Actinomycetota</taxon>
        <taxon>Actinomycetes</taxon>
        <taxon>Kitasatosporales</taxon>
        <taxon>Streptomycetaceae</taxon>
        <taxon>Streptomyces</taxon>
    </lineage>
</organism>
<evidence type="ECO:0000313" key="9">
    <source>
        <dbReference type="EMBL" id="MCL3996231.1"/>
    </source>
</evidence>
<evidence type="ECO:0000313" key="10">
    <source>
        <dbReference type="Proteomes" id="UP001202052"/>
    </source>
</evidence>
<evidence type="ECO:0000256" key="2">
    <source>
        <dbReference type="ARBA" id="ARBA00022448"/>
    </source>
</evidence>
<accession>A0ABT0NY35</accession>
<keyword evidence="3 7" id="KW-0812">Transmembrane</keyword>
<keyword evidence="5" id="KW-0406">Ion transport</keyword>
<dbReference type="PANTHER" id="PTHR32468:SF0">
    <property type="entry name" value="K(+)_H(+) ANTIPORTER 1"/>
    <property type="match status" value="1"/>
</dbReference>
<feature type="domain" description="Cation/H+ exchanger transmembrane" evidence="8">
    <location>
        <begin position="36"/>
        <end position="406"/>
    </location>
</feature>